<dbReference type="Pfam" id="PF11306">
    <property type="entry name" value="DUF3108"/>
    <property type="match status" value="1"/>
</dbReference>
<sequence>MRTDCSIFKFIITTLALLWALMGNLKPVWAQADTVRLQDKRLMTQVLQPGNRQYLVYFQMLKNKKNLRFWYWIRNTTIENRNGEKVFTINQHWFGSDTLAYRSVYSVNRTADFAPLYHAETINGKIKAYNWGADKITGADSVKDNTAKDFSLAFKSPNFNWNLDIETFEMLPLAAGKTFVINFYDAGLDPPAYVTYKVTGSEVIATTNNDKVDCWKLFTESEYQGKNYAETYWISKKGHEFLKEEDAFEGGYRYKIKLPQMTPDLMKRFVK</sequence>
<organism evidence="1 2">
    <name type="scientific">Mucilaginibacter lappiensis</name>
    <dbReference type="NCBI Taxonomy" id="354630"/>
    <lineage>
        <taxon>Bacteria</taxon>
        <taxon>Pseudomonadati</taxon>
        <taxon>Bacteroidota</taxon>
        <taxon>Sphingobacteriia</taxon>
        <taxon>Sphingobacteriales</taxon>
        <taxon>Sphingobacteriaceae</taxon>
        <taxon>Mucilaginibacter</taxon>
    </lineage>
</organism>
<protein>
    <recommendedName>
        <fullName evidence="3">DUF3108 domain-containing protein</fullName>
    </recommendedName>
</protein>
<reference evidence="1 2" key="1">
    <citation type="submission" date="2020-08" db="EMBL/GenBank/DDBJ databases">
        <title>Genomic Encyclopedia of Type Strains, Phase IV (KMG-V): Genome sequencing to study the core and pangenomes of soil and plant-associated prokaryotes.</title>
        <authorList>
            <person name="Whitman W."/>
        </authorList>
    </citation>
    <scope>NUCLEOTIDE SEQUENCE [LARGE SCALE GENOMIC DNA]</scope>
    <source>
        <strain evidence="1 2">MP601</strain>
    </source>
</reference>
<name>A0A841JNF1_9SPHI</name>
<proteinExistence type="predicted"/>
<dbReference type="RefSeq" id="WP_183588822.1">
    <property type="nucleotide sequence ID" value="NZ_JACHCA010000011.1"/>
</dbReference>
<evidence type="ECO:0008006" key="3">
    <source>
        <dbReference type="Google" id="ProtNLM"/>
    </source>
</evidence>
<evidence type="ECO:0000313" key="1">
    <source>
        <dbReference type="EMBL" id="MBB6129865.1"/>
    </source>
</evidence>
<evidence type="ECO:0000313" key="2">
    <source>
        <dbReference type="Proteomes" id="UP000548326"/>
    </source>
</evidence>
<dbReference type="EMBL" id="JACHCA010000011">
    <property type="protein sequence ID" value="MBB6129865.1"/>
    <property type="molecule type" value="Genomic_DNA"/>
</dbReference>
<dbReference type="Proteomes" id="UP000548326">
    <property type="component" value="Unassembled WGS sequence"/>
</dbReference>
<dbReference type="AlphaFoldDB" id="A0A841JNF1"/>
<gene>
    <name evidence="1" type="ORF">HDF22_003997</name>
</gene>
<accession>A0A841JNF1</accession>
<dbReference type="InterPro" id="IPR021457">
    <property type="entry name" value="DUF3108"/>
</dbReference>
<comment type="caution">
    <text evidence="1">The sequence shown here is derived from an EMBL/GenBank/DDBJ whole genome shotgun (WGS) entry which is preliminary data.</text>
</comment>